<sequence length="92" mass="10770">MCSIPLIGYIIYYLFISLEVKKSVWILVSIGLFVYLISSLLVYVGGNYLINNDTESGYIGQLWLVNNFIYLGYQVLITVEWYKNFRRKEVVL</sequence>
<protein>
    <submittedName>
        <fullName evidence="2">Uncharacterized protein</fullName>
    </submittedName>
</protein>
<comment type="caution">
    <text evidence="2">The sequence shown here is derived from an EMBL/GenBank/DDBJ whole genome shotgun (WGS) entry which is preliminary data.</text>
</comment>
<keyword evidence="1" id="KW-0472">Membrane</keyword>
<evidence type="ECO:0000256" key="1">
    <source>
        <dbReference type="SAM" id="Phobius"/>
    </source>
</evidence>
<keyword evidence="1" id="KW-0812">Transmembrane</keyword>
<dbReference type="EMBL" id="BRVP01000014">
    <property type="protein sequence ID" value="GLB53125.1"/>
    <property type="molecule type" value="Genomic_DNA"/>
</dbReference>
<gene>
    <name evidence="2" type="ORF">NBRC110019_21650</name>
</gene>
<feature type="transmembrane region" description="Helical" evidence="1">
    <location>
        <begin position="58"/>
        <end position="79"/>
    </location>
</feature>
<accession>A0A9W6B5V4</accession>
<keyword evidence="3" id="KW-1185">Reference proteome</keyword>
<reference evidence="2" key="1">
    <citation type="submission" date="2022-07" db="EMBL/GenBank/DDBJ databases">
        <title>Taxonomy of Novel Oxalotrophic and Methylotrophic Bacteria.</title>
        <authorList>
            <person name="Sahin N."/>
            <person name="Tani A."/>
        </authorList>
    </citation>
    <scope>NUCLEOTIDE SEQUENCE</scope>
    <source>
        <strain evidence="2">AM327</strain>
    </source>
</reference>
<dbReference type="Proteomes" id="UP001143545">
    <property type="component" value="Unassembled WGS sequence"/>
</dbReference>
<organism evidence="2 3">
    <name type="scientific">Neptunitalea chrysea</name>
    <dbReference type="NCBI Taxonomy" id="1647581"/>
    <lineage>
        <taxon>Bacteria</taxon>
        <taxon>Pseudomonadati</taxon>
        <taxon>Bacteroidota</taxon>
        <taxon>Flavobacteriia</taxon>
        <taxon>Flavobacteriales</taxon>
        <taxon>Flavobacteriaceae</taxon>
        <taxon>Neptunitalea</taxon>
    </lineage>
</organism>
<name>A0A9W6B5V4_9FLAO</name>
<proteinExistence type="predicted"/>
<feature type="transmembrane region" description="Helical" evidence="1">
    <location>
        <begin position="24"/>
        <end position="46"/>
    </location>
</feature>
<dbReference type="AlphaFoldDB" id="A0A9W6B5V4"/>
<evidence type="ECO:0000313" key="2">
    <source>
        <dbReference type="EMBL" id="GLB53125.1"/>
    </source>
</evidence>
<evidence type="ECO:0000313" key="3">
    <source>
        <dbReference type="Proteomes" id="UP001143545"/>
    </source>
</evidence>
<keyword evidence="1" id="KW-1133">Transmembrane helix</keyword>